<evidence type="ECO:0000313" key="1">
    <source>
        <dbReference type="EMBL" id="GFO01553.1"/>
    </source>
</evidence>
<organism evidence="1 2">
    <name type="scientific">Plakobranchus ocellatus</name>
    <dbReference type="NCBI Taxonomy" id="259542"/>
    <lineage>
        <taxon>Eukaryota</taxon>
        <taxon>Metazoa</taxon>
        <taxon>Spiralia</taxon>
        <taxon>Lophotrochozoa</taxon>
        <taxon>Mollusca</taxon>
        <taxon>Gastropoda</taxon>
        <taxon>Heterobranchia</taxon>
        <taxon>Euthyneura</taxon>
        <taxon>Panpulmonata</taxon>
        <taxon>Sacoglossa</taxon>
        <taxon>Placobranchoidea</taxon>
        <taxon>Plakobranchidae</taxon>
        <taxon>Plakobranchus</taxon>
    </lineage>
</organism>
<feature type="non-terminal residue" evidence="1">
    <location>
        <position position="51"/>
    </location>
</feature>
<protein>
    <submittedName>
        <fullName evidence="1">Uncharacterized protein</fullName>
    </submittedName>
</protein>
<sequence>GQHLHTLECRSQPHRLAVLDSSATSHTVAVTLLGCSGIDILEVGVNSMKVM</sequence>
<name>A0AAV4A303_9GAST</name>
<dbReference type="EMBL" id="BLXT01003390">
    <property type="protein sequence ID" value="GFO01553.1"/>
    <property type="molecule type" value="Genomic_DNA"/>
</dbReference>
<accession>A0AAV4A303</accession>
<evidence type="ECO:0000313" key="2">
    <source>
        <dbReference type="Proteomes" id="UP000735302"/>
    </source>
</evidence>
<comment type="caution">
    <text evidence="1">The sequence shown here is derived from an EMBL/GenBank/DDBJ whole genome shotgun (WGS) entry which is preliminary data.</text>
</comment>
<feature type="non-terminal residue" evidence="1">
    <location>
        <position position="1"/>
    </location>
</feature>
<proteinExistence type="predicted"/>
<dbReference type="Proteomes" id="UP000735302">
    <property type="component" value="Unassembled WGS sequence"/>
</dbReference>
<reference evidence="1 2" key="1">
    <citation type="journal article" date="2021" name="Elife">
        <title>Chloroplast acquisition without the gene transfer in kleptoplastic sea slugs, Plakobranchus ocellatus.</title>
        <authorList>
            <person name="Maeda T."/>
            <person name="Takahashi S."/>
            <person name="Yoshida T."/>
            <person name="Shimamura S."/>
            <person name="Takaki Y."/>
            <person name="Nagai Y."/>
            <person name="Toyoda A."/>
            <person name="Suzuki Y."/>
            <person name="Arimoto A."/>
            <person name="Ishii H."/>
            <person name="Satoh N."/>
            <person name="Nishiyama T."/>
            <person name="Hasebe M."/>
            <person name="Maruyama T."/>
            <person name="Minagawa J."/>
            <person name="Obokata J."/>
            <person name="Shigenobu S."/>
        </authorList>
    </citation>
    <scope>NUCLEOTIDE SEQUENCE [LARGE SCALE GENOMIC DNA]</scope>
</reference>
<gene>
    <name evidence="1" type="ORF">PoB_002805800</name>
</gene>
<dbReference type="AlphaFoldDB" id="A0AAV4A303"/>
<keyword evidence="2" id="KW-1185">Reference proteome</keyword>